<keyword evidence="10 14" id="KW-0460">Magnesium</keyword>
<dbReference type="PATRIC" id="fig|869279.4.peg.1188"/>
<evidence type="ECO:0000256" key="1">
    <source>
        <dbReference type="ARBA" id="ARBA00004496"/>
    </source>
</evidence>
<dbReference type="GO" id="GO:0004356">
    <property type="term" value="F:glutamine synthetase activity"/>
    <property type="evidence" value="ECO:0007669"/>
    <property type="project" value="UniProtKB-EC"/>
</dbReference>
<evidence type="ECO:0000256" key="8">
    <source>
        <dbReference type="ARBA" id="ARBA00022741"/>
    </source>
</evidence>
<dbReference type="InterPro" id="IPR008146">
    <property type="entry name" value="Gln_synth_cat_dom"/>
</dbReference>
<feature type="binding site" evidence="13">
    <location>
        <begin position="244"/>
        <end position="246"/>
    </location>
    <ligand>
        <name>ATP</name>
        <dbReference type="ChEBI" id="CHEBI:30616"/>
    </ligand>
</feature>
<accession>A0A0P6Y708</accession>
<dbReference type="InterPro" id="IPR027302">
    <property type="entry name" value="Gln_synth_N_conserv_site"/>
</dbReference>
<feature type="binding site" evidence="12">
    <location>
        <position position="296"/>
    </location>
    <ligand>
        <name>L-glutamate</name>
        <dbReference type="ChEBI" id="CHEBI:29985"/>
    </ligand>
</feature>
<keyword evidence="15" id="KW-0597">Phosphoprotein</keyword>
<dbReference type="PROSITE" id="PS00181">
    <property type="entry name" value="GLNA_ATP"/>
    <property type="match status" value="1"/>
</dbReference>
<organism evidence="21 22">
    <name type="scientific">Thermanaerothrix daxensis</name>
    <dbReference type="NCBI Taxonomy" id="869279"/>
    <lineage>
        <taxon>Bacteria</taxon>
        <taxon>Bacillati</taxon>
        <taxon>Chloroflexota</taxon>
        <taxon>Anaerolineae</taxon>
        <taxon>Anaerolineales</taxon>
        <taxon>Anaerolineaceae</taxon>
        <taxon>Thermanaerothrix</taxon>
    </lineage>
</organism>
<comment type="caution">
    <text evidence="21">The sequence shown here is derived from an EMBL/GenBank/DDBJ whole genome shotgun (WGS) entry which is preliminary data.</text>
</comment>
<dbReference type="NCBIfam" id="TIGR00653">
    <property type="entry name" value="GlnA"/>
    <property type="match status" value="1"/>
</dbReference>
<dbReference type="GO" id="GO:0046872">
    <property type="term" value="F:metal ion binding"/>
    <property type="evidence" value="ECO:0007669"/>
    <property type="project" value="UniProtKB-KW"/>
</dbReference>
<feature type="binding site" evidence="14">
    <location>
        <position position="129"/>
    </location>
    <ligand>
        <name>Mg(2+)</name>
        <dbReference type="ChEBI" id="CHEBI:18420"/>
        <label>1</label>
    </ligand>
</feature>
<dbReference type="GO" id="GO:0005524">
    <property type="term" value="F:ATP binding"/>
    <property type="evidence" value="ECO:0007669"/>
    <property type="project" value="UniProtKB-KW"/>
</dbReference>
<feature type="binding site" evidence="14">
    <location>
        <position position="131"/>
    </location>
    <ligand>
        <name>Mg(2+)</name>
        <dbReference type="ChEBI" id="CHEBI:18420"/>
        <label>1</label>
    </ligand>
</feature>
<keyword evidence="9 13" id="KW-0067">ATP-binding</keyword>
<evidence type="ECO:0000256" key="4">
    <source>
        <dbReference type="ARBA" id="ARBA00021364"/>
    </source>
</evidence>
<feature type="domain" description="GS beta-grasp" evidence="19">
    <location>
        <begin position="13"/>
        <end position="98"/>
    </location>
</feature>
<dbReference type="PANTHER" id="PTHR43785:SF12">
    <property type="entry name" value="TYPE-1 GLUTAMINE SYNTHETASE 2"/>
    <property type="match status" value="1"/>
</dbReference>
<dbReference type="GO" id="GO:0005737">
    <property type="term" value="C:cytoplasm"/>
    <property type="evidence" value="ECO:0007669"/>
    <property type="project" value="UniProtKB-SubCell"/>
</dbReference>
<keyword evidence="7 14" id="KW-0479">Metal-binding</keyword>
<evidence type="ECO:0000256" key="18">
    <source>
        <dbReference type="RuleBase" id="RU004356"/>
    </source>
</evidence>
<evidence type="ECO:0000256" key="3">
    <source>
        <dbReference type="ARBA" id="ARBA00012937"/>
    </source>
</evidence>
<feature type="domain" description="GS catalytic" evidence="20">
    <location>
        <begin position="105"/>
        <end position="446"/>
    </location>
</feature>
<dbReference type="AlphaFoldDB" id="A0A0P6Y708"/>
<comment type="catalytic activity">
    <reaction evidence="11 18">
        <text>L-glutamate + NH4(+) + ATP = L-glutamine + ADP + phosphate + H(+)</text>
        <dbReference type="Rhea" id="RHEA:16169"/>
        <dbReference type="ChEBI" id="CHEBI:15378"/>
        <dbReference type="ChEBI" id="CHEBI:28938"/>
        <dbReference type="ChEBI" id="CHEBI:29985"/>
        <dbReference type="ChEBI" id="CHEBI:30616"/>
        <dbReference type="ChEBI" id="CHEBI:43474"/>
        <dbReference type="ChEBI" id="CHEBI:58359"/>
        <dbReference type="ChEBI" id="CHEBI:456216"/>
        <dbReference type="EC" id="6.3.1.2"/>
    </reaction>
</comment>
<dbReference type="Gene3D" id="3.10.20.70">
    <property type="entry name" value="Glutamine synthetase, N-terminal domain"/>
    <property type="match status" value="1"/>
</dbReference>
<evidence type="ECO:0000256" key="15">
    <source>
        <dbReference type="PIRSR" id="PIRSR604809-50"/>
    </source>
</evidence>
<dbReference type="InterPro" id="IPR008147">
    <property type="entry name" value="Gln_synt_N"/>
</dbReference>
<evidence type="ECO:0000313" key="22">
    <source>
        <dbReference type="Proteomes" id="UP000050544"/>
    </source>
</evidence>
<dbReference type="GO" id="GO:0006542">
    <property type="term" value="P:glutamine biosynthetic process"/>
    <property type="evidence" value="ECO:0007669"/>
    <property type="project" value="InterPro"/>
</dbReference>
<protein>
    <recommendedName>
        <fullName evidence="4 18">Glutamine synthetase</fullName>
        <ecNumber evidence="3 18">6.3.1.2</ecNumber>
    </recommendedName>
</protein>
<evidence type="ECO:0000256" key="9">
    <source>
        <dbReference type="ARBA" id="ARBA00022840"/>
    </source>
</evidence>
<evidence type="ECO:0000256" key="2">
    <source>
        <dbReference type="ARBA" id="ARBA00009897"/>
    </source>
</evidence>
<feature type="binding site" evidence="12">
    <location>
        <begin position="237"/>
        <end position="238"/>
    </location>
    <ligand>
        <name>L-glutamate</name>
        <dbReference type="ChEBI" id="CHEBI:29985"/>
    </ligand>
</feature>
<feature type="modified residue" description="O-AMP-tyrosine" evidence="15">
    <location>
        <position position="375"/>
    </location>
</feature>
<comment type="cofactor">
    <cofactor evidence="14">
        <name>Mg(2+)</name>
        <dbReference type="ChEBI" id="CHEBI:18420"/>
    </cofactor>
    <text evidence="14">Binds 2 Mg(2+) ions per subunit.</text>
</comment>
<evidence type="ECO:0000256" key="7">
    <source>
        <dbReference type="ARBA" id="ARBA00022723"/>
    </source>
</evidence>
<dbReference type="InterPro" id="IPR004809">
    <property type="entry name" value="Gln_synth_I"/>
</dbReference>
<dbReference type="SUPFAM" id="SSF54368">
    <property type="entry name" value="Glutamine synthetase, N-terminal domain"/>
    <property type="match status" value="1"/>
</dbReference>
<name>A0A0P6Y708_9CHLR</name>
<evidence type="ECO:0000256" key="12">
    <source>
        <dbReference type="PIRSR" id="PIRSR604809-1"/>
    </source>
</evidence>
<dbReference type="PROSITE" id="PS51987">
    <property type="entry name" value="GS_CATALYTIC"/>
    <property type="match status" value="1"/>
</dbReference>
<feature type="binding site" evidence="14">
    <location>
        <position position="186"/>
    </location>
    <ligand>
        <name>Mg(2+)</name>
        <dbReference type="ChEBI" id="CHEBI:18420"/>
        <label>1</label>
    </ligand>
</feature>
<dbReference type="SUPFAM" id="SSF55931">
    <property type="entry name" value="Glutamine synthetase/guanido kinase"/>
    <property type="match status" value="1"/>
</dbReference>
<dbReference type="Pfam" id="PF00120">
    <property type="entry name" value="Gln-synt_C"/>
    <property type="match status" value="1"/>
</dbReference>
<dbReference type="Pfam" id="PF03951">
    <property type="entry name" value="Gln-synt_N"/>
    <property type="match status" value="1"/>
</dbReference>
<feature type="binding site" evidence="12">
    <location>
        <position position="336"/>
    </location>
    <ligand>
        <name>L-glutamate</name>
        <dbReference type="ChEBI" id="CHEBI:29985"/>
    </ligand>
</feature>
<keyword evidence="5" id="KW-0963">Cytoplasm</keyword>
<evidence type="ECO:0000259" key="20">
    <source>
        <dbReference type="PROSITE" id="PS51987"/>
    </source>
</evidence>
<dbReference type="EMBL" id="LGKO01000002">
    <property type="protein sequence ID" value="KPL84596.1"/>
    <property type="molecule type" value="Genomic_DNA"/>
</dbReference>
<feature type="binding site" evidence="13">
    <location>
        <position position="181"/>
    </location>
    <ligand>
        <name>ATP</name>
        <dbReference type="ChEBI" id="CHEBI:30616"/>
    </ligand>
</feature>
<feature type="binding site" evidence="12">
    <location>
        <position position="314"/>
    </location>
    <ligand>
        <name>L-glutamate</name>
        <dbReference type="ChEBI" id="CHEBI:29985"/>
    </ligand>
</feature>
<feature type="binding site" evidence="13">
    <location>
        <position position="314"/>
    </location>
    <ligand>
        <name>ATP</name>
        <dbReference type="ChEBI" id="CHEBI:30616"/>
    </ligand>
</feature>
<evidence type="ECO:0000256" key="14">
    <source>
        <dbReference type="PIRSR" id="PIRSR604809-3"/>
    </source>
</evidence>
<feature type="binding site" evidence="13">
    <location>
        <begin position="196"/>
        <end position="198"/>
    </location>
    <ligand>
        <name>ATP</name>
        <dbReference type="ChEBI" id="CHEBI:30616"/>
    </ligand>
</feature>
<dbReference type="PROSITE" id="PS00180">
    <property type="entry name" value="GLNA_1"/>
    <property type="match status" value="1"/>
</dbReference>
<dbReference type="Proteomes" id="UP000050544">
    <property type="component" value="Unassembled WGS sequence"/>
</dbReference>
<feature type="binding site" evidence="14">
    <location>
        <position position="242"/>
    </location>
    <ligand>
        <name>Mg(2+)</name>
        <dbReference type="ChEBI" id="CHEBI:18420"/>
        <label>1</label>
    </ligand>
</feature>
<dbReference type="STRING" id="869279.SE15_05920"/>
<gene>
    <name evidence="21" type="ORF">SE15_05920</name>
</gene>
<proteinExistence type="inferred from homology"/>
<evidence type="ECO:0000256" key="5">
    <source>
        <dbReference type="ARBA" id="ARBA00022490"/>
    </source>
</evidence>
<dbReference type="InterPro" id="IPR027303">
    <property type="entry name" value="Gln_synth_gly_rich_site"/>
</dbReference>
<evidence type="ECO:0000256" key="13">
    <source>
        <dbReference type="PIRSR" id="PIRSR604809-2"/>
    </source>
</evidence>
<evidence type="ECO:0000313" key="21">
    <source>
        <dbReference type="EMBL" id="KPL84596.1"/>
    </source>
</evidence>
<dbReference type="SMART" id="SM01230">
    <property type="entry name" value="Gln-synt_C"/>
    <property type="match status" value="1"/>
</dbReference>
<evidence type="ECO:0000256" key="16">
    <source>
        <dbReference type="PROSITE-ProRule" id="PRU01330"/>
    </source>
</evidence>
<evidence type="ECO:0000256" key="6">
    <source>
        <dbReference type="ARBA" id="ARBA00022598"/>
    </source>
</evidence>
<dbReference type="InterPro" id="IPR036651">
    <property type="entry name" value="Gln_synt_N_sf"/>
</dbReference>
<keyword evidence="8 13" id="KW-0547">Nucleotide-binding</keyword>
<evidence type="ECO:0000256" key="10">
    <source>
        <dbReference type="ARBA" id="ARBA00022842"/>
    </source>
</evidence>
<dbReference type="OrthoDB" id="9807095at2"/>
<dbReference type="Gene3D" id="3.30.590.10">
    <property type="entry name" value="Glutamine synthetase/guanido kinase, catalytic domain"/>
    <property type="match status" value="1"/>
</dbReference>
<reference evidence="21 22" key="1">
    <citation type="submission" date="2015-07" db="EMBL/GenBank/DDBJ databases">
        <title>Whole genome sequence of Thermanaerothrix daxensis DSM 23592.</title>
        <authorList>
            <person name="Hemp J."/>
            <person name="Ward L.M."/>
            <person name="Pace L.A."/>
            <person name="Fischer W.W."/>
        </authorList>
    </citation>
    <scope>NUCLEOTIDE SEQUENCE [LARGE SCALE GENOMIC DNA]</scope>
    <source>
        <strain evidence="21 22">GNS-1</strain>
    </source>
</reference>
<dbReference type="RefSeq" id="WP_054521144.1">
    <property type="nucleotide sequence ID" value="NZ_LGKO01000002.1"/>
</dbReference>
<feature type="binding site" evidence="14">
    <location>
        <position position="334"/>
    </location>
    <ligand>
        <name>Mg(2+)</name>
        <dbReference type="ChEBI" id="CHEBI:18420"/>
        <label>1</label>
    </ligand>
</feature>
<keyword evidence="6 18" id="KW-0436">Ligase</keyword>
<evidence type="ECO:0000259" key="19">
    <source>
        <dbReference type="PROSITE" id="PS51986"/>
    </source>
</evidence>
<dbReference type="PANTHER" id="PTHR43785">
    <property type="entry name" value="GAMMA-GLUTAMYLPUTRESCINE SYNTHETASE"/>
    <property type="match status" value="1"/>
</dbReference>
<dbReference type="EC" id="6.3.1.2" evidence="3 18"/>
<feature type="binding site" evidence="12">
    <location>
        <position position="302"/>
    </location>
    <ligand>
        <name>L-glutamate</name>
        <dbReference type="ChEBI" id="CHEBI:29985"/>
    </ligand>
</feature>
<evidence type="ECO:0000256" key="17">
    <source>
        <dbReference type="RuleBase" id="RU000384"/>
    </source>
</evidence>
<keyword evidence="22" id="KW-1185">Reference proteome</keyword>
<feature type="binding site" evidence="13">
    <location>
        <position position="329"/>
    </location>
    <ligand>
        <name>ATP</name>
        <dbReference type="ChEBI" id="CHEBI:30616"/>
    </ligand>
</feature>
<sequence>MNTKDVLARVREDNVRFVSLQFVDVVGTVKSVDMPVGQLEGALENGVWFDGSSVEGFARIQESDMHLHIDPDTYAVLPWSPPDMRRARLFCDIYQPDGTPFPGDPRGTLKRTLAKLREQRGWVFNVGPEPEFFLFRRNGTETIRPVPHDVVGYFDFSSDDEAVRVRTELMAALKSMGLEVEVGHHEVAVGQHEIDFRFADALRTADNVLTLKYTVKAIAAQHGLIASFMPKPVFGINGSGMHCHQSLFDLQGNNLFFDSQDEFHLSPIAYGFIAGQLAHARALAAIVAPTVNSYKRLVPGYEAPVYICWAQINRSALIRIPRYTPGQHKATRAELRFPDPSANPYLAFTAMLVAGLDGIDHKIPCPAPLNNVNVYELTPEERDEVGVKELPGSLYEALQELEKDEVIKGAFDPILYQAYRRAKLAEWEEFRIQVTDWELERFLETA</sequence>
<evidence type="ECO:0000256" key="11">
    <source>
        <dbReference type="ARBA" id="ARBA00049436"/>
    </source>
</evidence>
<comment type="subcellular location">
    <subcellularLocation>
        <location evidence="1">Cytoplasm</location>
    </subcellularLocation>
</comment>
<dbReference type="InterPro" id="IPR014746">
    <property type="entry name" value="Gln_synth/guanido_kin_cat_dom"/>
</dbReference>
<dbReference type="PROSITE" id="PS51986">
    <property type="entry name" value="GS_BETA_GRASP"/>
    <property type="match status" value="1"/>
</dbReference>
<comment type="similarity">
    <text evidence="2 16 17">Belongs to the glutamine synthetase family.</text>
</comment>
<feature type="binding site" evidence="14">
    <location>
        <position position="193"/>
    </location>
    <ligand>
        <name>Mg(2+)</name>
        <dbReference type="ChEBI" id="CHEBI:18420"/>
        <label>1</label>
    </ligand>
</feature>